<evidence type="ECO:0000256" key="2">
    <source>
        <dbReference type="ARBA" id="ARBA00022649"/>
    </source>
</evidence>
<dbReference type="GO" id="GO:0003677">
    <property type="term" value="F:DNA binding"/>
    <property type="evidence" value="ECO:0007669"/>
    <property type="project" value="InterPro"/>
</dbReference>
<dbReference type="OrthoDB" id="1957237at2"/>
<accession>A0A0L6JHP8</accession>
<dbReference type="Proteomes" id="UP000036923">
    <property type="component" value="Unassembled WGS sequence"/>
</dbReference>
<sequence length="171" mass="19849">MEESLNNAKKSLDKFYEKYCTTDDNKRKLLACDYLKWITIKTKIIYNEKDFRIPENIQIKRGMVFWINFGYNIDEELGGKHPGLVLRIGGKTAIVIPLSTQEPTQEQLKSGTYVEIMKVYNFKNVRRWVNVLNTIPISVQRFDFNSSIGNVKGTELDNINAGMKKSGLWKF</sequence>
<evidence type="ECO:0000313" key="3">
    <source>
        <dbReference type="EMBL" id="KNY25017.1"/>
    </source>
</evidence>
<comment type="similarity">
    <text evidence="1">Belongs to the PemK/MazF family.</text>
</comment>
<dbReference type="InterPro" id="IPR003477">
    <property type="entry name" value="PemK-like"/>
</dbReference>
<keyword evidence="4" id="KW-1185">Reference proteome</keyword>
<proteinExistence type="inferred from homology"/>
<reference evidence="4" key="1">
    <citation type="submission" date="2015-07" db="EMBL/GenBank/DDBJ databases">
        <title>Near-Complete Genome Sequence of the Cellulolytic Bacterium Bacteroides (Pseudobacteroides) cellulosolvens ATCC 35603.</title>
        <authorList>
            <person name="Dassa B."/>
            <person name="Utturkar S.M."/>
            <person name="Klingeman D.M."/>
            <person name="Hurt R.A."/>
            <person name="Keller M."/>
            <person name="Xu J."/>
            <person name="Reddy Y.H.K."/>
            <person name="Borovok I."/>
            <person name="Grinberg I.R."/>
            <person name="Lamed R."/>
            <person name="Zhivin O."/>
            <person name="Bayer E.A."/>
            <person name="Brown S.D."/>
        </authorList>
    </citation>
    <scope>NUCLEOTIDE SEQUENCE [LARGE SCALE GENOMIC DNA]</scope>
    <source>
        <strain evidence="4">DSM 2933</strain>
    </source>
</reference>
<dbReference type="InterPro" id="IPR011067">
    <property type="entry name" value="Plasmid_toxin/cell-grow_inhib"/>
</dbReference>
<dbReference type="SUPFAM" id="SSF50118">
    <property type="entry name" value="Cell growth inhibitor/plasmid maintenance toxic component"/>
    <property type="match status" value="1"/>
</dbReference>
<dbReference type="STRING" id="398512.Bccel_0274"/>
<protein>
    <submittedName>
        <fullName evidence="3">PemK family protein</fullName>
    </submittedName>
</protein>
<dbReference type="RefSeq" id="WP_036946142.1">
    <property type="nucleotide sequence ID" value="NZ_KN050763.1"/>
</dbReference>
<dbReference type="Pfam" id="PF02452">
    <property type="entry name" value="PemK_toxin"/>
    <property type="match status" value="1"/>
</dbReference>
<dbReference type="AlphaFoldDB" id="A0A0L6JHP8"/>
<name>A0A0L6JHP8_9FIRM</name>
<dbReference type="eggNOG" id="ENOG5030W3F">
    <property type="taxonomic scope" value="Bacteria"/>
</dbReference>
<dbReference type="EMBL" id="LGTC01000001">
    <property type="protein sequence ID" value="KNY25017.1"/>
    <property type="molecule type" value="Genomic_DNA"/>
</dbReference>
<keyword evidence="2" id="KW-1277">Toxin-antitoxin system</keyword>
<evidence type="ECO:0000256" key="1">
    <source>
        <dbReference type="ARBA" id="ARBA00007521"/>
    </source>
</evidence>
<comment type="caution">
    <text evidence="3">The sequence shown here is derived from an EMBL/GenBank/DDBJ whole genome shotgun (WGS) entry which is preliminary data.</text>
</comment>
<evidence type="ECO:0000313" key="4">
    <source>
        <dbReference type="Proteomes" id="UP000036923"/>
    </source>
</evidence>
<dbReference type="Gene3D" id="2.30.30.110">
    <property type="match status" value="1"/>
</dbReference>
<gene>
    <name evidence="3" type="ORF">Bccel_0274</name>
</gene>
<organism evidence="3 4">
    <name type="scientific">Pseudobacteroides cellulosolvens ATCC 35603 = DSM 2933</name>
    <dbReference type="NCBI Taxonomy" id="398512"/>
    <lineage>
        <taxon>Bacteria</taxon>
        <taxon>Bacillati</taxon>
        <taxon>Bacillota</taxon>
        <taxon>Clostridia</taxon>
        <taxon>Eubacteriales</taxon>
        <taxon>Oscillospiraceae</taxon>
        <taxon>Pseudobacteroides</taxon>
    </lineage>
</organism>